<feature type="domain" description="Penicillin-binding protein transpeptidase" evidence="12">
    <location>
        <begin position="365"/>
        <end position="687"/>
    </location>
</feature>
<comment type="subcellular location">
    <subcellularLocation>
        <location evidence="2">Cell membrane</location>
    </subcellularLocation>
    <subcellularLocation>
        <location evidence="1">Membrane</location>
        <topology evidence="1">Single-pass membrane protein</topology>
    </subcellularLocation>
</comment>
<keyword evidence="6" id="KW-0133">Cell shape</keyword>
<dbReference type="Proteomes" id="UP000886724">
    <property type="component" value="Unassembled WGS sequence"/>
</dbReference>
<evidence type="ECO:0000256" key="3">
    <source>
        <dbReference type="ARBA" id="ARBA00007171"/>
    </source>
</evidence>
<evidence type="ECO:0000256" key="2">
    <source>
        <dbReference type="ARBA" id="ARBA00004236"/>
    </source>
</evidence>
<keyword evidence="4" id="KW-1003">Cell membrane</keyword>
<reference evidence="14" key="2">
    <citation type="submission" date="2021-04" db="EMBL/GenBank/DDBJ databases">
        <authorList>
            <person name="Gilroy R."/>
        </authorList>
    </citation>
    <scope>NUCLEOTIDE SEQUENCE</scope>
    <source>
        <strain evidence="14">ChiGjej1B1-14440</strain>
    </source>
</reference>
<evidence type="ECO:0000259" key="12">
    <source>
        <dbReference type="Pfam" id="PF00905"/>
    </source>
</evidence>
<dbReference type="GO" id="GO:0005886">
    <property type="term" value="C:plasma membrane"/>
    <property type="evidence" value="ECO:0007669"/>
    <property type="project" value="UniProtKB-SubCell"/>
</dbReference>
<dbReference type="SUPFAM" id="SSF56519">
    <property type="entry name" value="Penicillin binding protein dimerisation domain"/>
    <property type="match status" value="1"/>
</dbReference>
<evidence type="ECO:0000259" key="13">
    <source>
        <dbReference type="Pfam" id="PF03717"/>
    </source>
</evidence>
<evidence type="ECO:0000256" key="7">
    <source>
        <dbReference type="ARBA" id="ARBA00022984"/>
    </source>
</evidence>
<dbReference type="GO" id="GO:0071555">
    <property type="term" value="P:cell wall organization"/>
    <property type="evidence" value="ECO:0007669"/>
    <property type="project" value="UniProtKB-KW"/>
</dbReference>
<dbReference type="GO" id="GO:0009252">
    <property type="term" value="P:peptidoglycan biosynthetic process"/>
    <property type="evidence" value="ECO:0007669"/>
    <property type="project" value="UniProtKB-KW"/>
</dbReference>
<dbReference type="Pfam" id="PF03717">
    <property type="entry name" value="PBP_dimer"/>
    <property type="match status" value="1"/>
</dbReference>
<gene>
    <name evidence="14" type="ORF">H9980_01820</name>
</gene>
<reference evidence="14" key="1">
    <citation type="journal article" date="2021" name="PeerJ">
        <title>Extensive microbial diversity within the chicken gut microbiome revealed by metagenomics and culture.</title>
        <authorList>
            <person name="Gilroy R."/>
            <person name="Ravi A."/>
            <person name="Getino M."/>
            <person name="Pursley I."/>
            <person name="Horton D.L."/>
            <person name="Alikhan N.F."/>
            <person name="Baker D."/>
            <person name="Gharbi K."/>
            <person name="Hall N."/>
            <person name="Watson M."/>
            <person name="Adriaenssens E.M."/>
            <person name="Foster-Nyarko E."/>
            <person name="Jarju S."/>
            <person name="Secka A."/>
            <person name="Antonio M."/>
            <person name="Oren A."/>
            <person name="Chaudhuri R.R."/>
            <person name="La Ragione R."/>
            <person name="Hildebrand F."/>
            <person name="Pallen M.J."/>
        </authorList>
    </citation>
    <scope>NUCLEOTIDE SEQUENCE</scope>
    <source>
        <strain evidence="14">ChiGjej1B1-14440</strain>
    </source>
</reference>
<dbReference type="Pfam" id="PF00905">
    <property type="entry name" value="Transpeptidase"/>
    <property type="match status" value="1"/>
</dbReference>
<dbReference type="Gene3D" id="3.90.1310.10">
    <property type="entry name" value="Penicillin-binding protein 2a (Domain 2)"/>
    <property type="match status" value="1"/>
</dbReference>
<evidence type="ECO:0000256" key="6">
    <source>
        <dbReference type="ARBA" id="ARBA00022960"/>
    </source>
</evidence>
<keyword evidence="8 11" id="KW-1133">Transmembrane helix</keyword>
<dbReference type="SUPFAM" id="SSF56601">
    <property type="entry name" value="beta-lactamase/transpeptidase-like"/>
    <property type="match status" value="1"/>
</dbReference>
<keyword evidence="5 11" id="KW-0812">Transmembrane</keyword>
<sequence length="701" mass="78005">MRLNFKKKIPKVRFYGALEQERDQKNKQDNIVSRRLIGLLCVVLAFTSIMAFRLGYIQFVQADELEVKLEQYGTTTYSTDAPRGEIVDRNYTKLVDNVNVISATYYAPKKISDDVLKESANFLAKTINLDVNNTDIISERAKKDYFIMFHEDVADSLITDDERKQAQGQDNSSKVIYNLQIERITPELINQYMNANDIKYAHFYYLMKNCTSGSTVLAEGLTDEEASIIGENSGILPGITITTDWSRQKIYGSSFSQVLGSVTTKKQGLPAELRNELLALGYQNDARVGVSGLEQQYEDILRGNDSSYTLDYDSDGNPIITNVTSGTAGANIRLSIDLELQQFADQVIENELKACNANNKHFNKMFLTLMDPQTGEIIVMSGKTINKETGEVSDYAAGNYLDANLIGSTIKGGSLYVGFKNNLITPNTYFMDEPIKIKNTAEKKSWKSFGNINEVDAIAYSSNVYMFRIAMLLGGAEYIYDGPLKINQEAFDTLRRDLGELGLGVKTGLDVPNEALGYRGHNRASGLLLDAMIGQYDAYTNIQLAQYACTLANGGKRVQPKLFLDSYTTDDEGNVETNYSSDTTVLDDVSNQATAFSRIKEGMRACVTRDQGTCHSYWSTKSYTTWAKTGTAEIYDYPDTENDYPNHLQIGYIAADESSEPVLVFACLAFRQTYASNGGSSSAPLVSSQVVDKYVEKYGVN</sequence>
<dbReference type="GO" id="GO:0008360">
    <property type="term" value="P:regulation of cell shape"/>
    <property type="evidence" value="ECO:0007669"/>
    <property type="project" value="UniProtKB-KW"/>
</dbReference>
<keyword evidence="10" id="KW-0961">Cell wall biogenesis/degradation</keyword>
<evidence type="ECO:0000256" key="5">
    <source>
        <dbReference type="ARBA" id="ARBA00022692"/>
    </source>
</evidence>
<accession>A0A9D1XKB9</accession>
<organism evidence="14 15">
    <name type="scientific">Candidatus Erysipelatoclostridium merdavium</name>
    <dbReference type="NCBI Taxonomy" id="2838566"/>
    <lineage>
        <taxon>Bacteria</taxon>
        <taxon>Bacillati</taxon>
        <taxon>Bacillota</taxon>
        <taxon>Erysipelotrichia</taxon>
        <taxon>Erysipelotrichales</taxon>
        <taxon>Erysipelotrichales incertae sedis</taxon>
    </lineage>
</organism>
<dbReference type="Gene3D" id="3.40.710.10">
    <property type="entry name" value="DD-peptidase/beta-lactamase superfamily"/>
    <property type="match status" value="1"/>
</dbReference>
<evidence type="ECO:0000256" key="10">
    <source>
        <dbReference type="ARBA" id="ARBA00023316"/>
    </source>
</evidence>
<dbReference type="GO" id="GO:0071972">
    <property type="term" value="F:peptidoglycan L,D-transpeptidase activity"/>
    <property type="evidence" value="ECO:0007669"/>
    <property type="project" value="TreeGrafter"/>
</dbReference>
<evidence type="ECO:0000256" key="9">
    <source>
        <dbReference type="ARBA" id="ARBA00023136"/>
    </source>
</evidence>
<protein>
    <submittedName>
        <fullName evidence="14">Penicillin-binding protein 2</fullName>
    </submittedName>
</protein>
<evidence type="ECO:0000256" key="11">
    <source>
        <dbReference type="SAM" id="Phobius"/>
    </source>
</evidence>
<dbReference type="PANTHER" id="PTHR30627:SF2">
    <property type="entry name" value="PEPTIDOGLYCAN D,D-TRANSPEPTIDASE MRDA"/>
    <property type="match status" value="1"/>
</dbReference>
<evidence type="ECO:0000256" key="4">
    <source>
        <dbReference type="ARBA" id="ARBA00022475"/>
    </source>
</evidence>
<proteinExistence type="inferred from homology"/>
<dbReference type="InterPro" id="IPR050515">
    <property type="entry name" value="Beta-lactam/transpept"/>
</dbReference>
<comment type="caution">
    <text evidence="14">The sequence shown here is derived from an EMBL/GenBank/DDBJ whole genome shotgun (WGS) entry which is preliminary data.</text>
</comment>
<feature type="transmembrane region" description="Helical" evidence="11">
    <location>
        <begin position="36"/>
        <end position="56"/>
    </location>
</feature>
<evidence type="ECO:0000256" key="8">
    <source>
        <dbReference type="ARBA" id="ARBA00022989"/>
    </source>
</evidence>
<dbReference type="InterPro" id="IPR005311">
    <property type="entry name" value="PBP_dimer"/>
</dbReference>
<dbReference type="Gene3D" id="1.10.10.1230">
    <property type="entry name" value="Penicillin-binding protein, N-terminal non-catalytic domain, head sub-domain"/>
    <property type="match status" value="1"/>
</dbReference>
<dbReference type="InterPro" id="IPR012338">
    <property type="entry name" value="Beta-lactam/transpept-like"/>
</dbReference>
<keyword evidence="9 11" id="KW-0472">Membrane</keyword>
<dbReference type="GO" id="GO:0008658">
    <property type="term" value="F:penicillin binding"/>
    <property type="evidence" value="ECO:0007669"/>
    <property type="project" value="InterPro"/>
</dbReference>
<dbReference type="InterPro" id="IPR001460">
    <property type="entry name" value="PCN-bd_Tpept"/>
</dbReference>
<dbReference type="EMBL" id="DXET01000045">
    <property type="protein sequence ID" value="HIX80691.1"/>
    <property type="molecule type" value="Genomic_DNA"/>
</dbReference>
<dbReference type="PANTHER" id="PTHR30627">
    <property type="entry name" value="PEPTIDOGLYCAN D,D-TRANSPEPTIDASE"/>
    <property type="match status" value="1"/>
</dbReference>
<dbReference type="InterPro" id="IPR036138">
    <property type="entry name" value="PBP_dimer_sf"/>
</dbReference>
<feature type="domain" description="Penicillin-binding protein dimerisation" evidence="13">
    <location>
        <begin position="79"/>
        <end position="319"/>
    </location>
</feature>
<evidence type="ECO:0000313" key="14">
    <source>
        <dbReference type="EMBL" id="HIX80691.1"/>
    </source>
</evidence>
<evidence type="ECO:0000256" key="1">
    <source>
        <dbReference type="ARBA" id="ARBA00004167"/>
    </source>
</evidence>
<comment type="similarity">
    <text evidence="3">Belongs to the transpeptidase family.</text>
</comment>
<keyword evidence="7" id="KW-0573">Peptidoglycan synthesis</keyword>
<evidence type="ECO:0000313" key="15">
    <source>
        <dbReference type="Proteomes" id="UP000886724"/>
    </source>
</evidence>
<name>A0A9D1XKB9_9FIRM</name>
<dbReference type="AlphaFoldDB" id="A0A9D1XKB9"/>